<evidence type="ECO:0000256" key="6">
    <source>
        <dbReference type="PROSITE-ProRule" id="PRU00068"/>
    </source>
</evidence>
<dbReference type="Pfam" id="PF00200">
    <property type="entry name" value="Disintegrin"/>
    <property type="match status" value="1"/>
</dbReference>
<evidence type="ECO:0000256" key="7">
    <source>
        <dbReference type="PROSITE-ProRule" id="PRU00076"/>
    </source>
</evidence>
<feature type="domain" description="Peptidase M12B" evidence="13">
    <location>
        <begin position="435"/>
        <end position="634"/>
    </location>
</feature>
<feature type="binding site" evidence="8">
    <location>
        <position position="580"/>
    </location>
    <ligand>
        <name>Zn(2+)</name>
        <dbReference type="ChEBI" id="CHEBI:29105"/>
        <note>catalytic</note>
    </ligand>
</feature>
<evidence type="ECO:0000256" key="10">
    <source>
        <dbReference type="SAM" id="Phobius"/>
    </source>
</evidence>
<dbReference type="PROSITE" id="PS50214">
    <property type="entry name" value="DISINTEGRIN_2"/>
    <property type="match status" value="1"/>
</dbReference>
<evidence type="ECO:0000313" key="15">
    <source>
        <dbReference type="RefSeq" id="XP_030634980.1"/>
    </source>
</evidence>
<comment type="caution">
    <text evidence="7">Lacks conserved residue(s) required for the propagation of feature annotation.</text>
</comment>
<dbReference type="FunFam" id="4.10.70.10:FF:000001">
    <property type="entry name" value="Disintegrin and metalloproteinase domain-containing protein 22"/>
    <property type="match status" value="1"/>
</dbReference>
<dbReference type="InterPro" id="IPR001590">
    <property type="entry name" value="Peptidase_M12B"/>
</dbReference>
<keyword evidence="7" id="KW-0245">EGF-like domain</keyword>
<dbReference type="PRINTS" id="PR00289">
    <property type="entry name" value="DISINTEGRIN"/>
</dbReference>
<dbReference type="FunFam" id="3.40.390.10:FF:000002">
    <property type="entry name" value="Disintegrin and metalloproteinase domain-containing protein 22"/>
    <property type="match status" value="1"/>
</dbReference>
<feature type="binding site" evidence="8">
    <location>
        <position position="570"/>
    </location>
    <ligand>
        <name>Zn(2+)</name>
        <dbReference type="ChEBI" id="CHEBI:29105"/>
        <note>catalytic</note>
    </ligand>
</feature>
<organism evidence="14 15">
    <name type="scientific">Chanos chanos</name>
    <name type="common">Milkfish</name>
    <name type="synonym">Mugil chanos</name>
    <dbReference type="NCBI Taxonomy" id="29144"/>
    <lineage>
        <taxon>Eukaryota</taxon>
        <taxon>Metazoa</taxon>
        <taxon>Chordata</taxon>
        <taxon>Craniata</taxon>
        <taxon>Vertebrata</taxon>
        <taxon>Euteleostomi</taxon>
        <taxon>Actinopterygii</taxon>
        <taxon>Neopterygii</taxon>
        <taxon>Teleostei</taxon>
        <taxon>Ostariophysi</taxon>
        <taxon>Gonorynchiformes</taxon>
        <taxon>Chanidae</taxon>
        <taxon>Chanos</taxon>
    </lineage>
</organism>
<feature type="compositionally biased region" description="Pro residues" evidence="9">
    <location>
        <begin position="1049"/>
        <end position="1061"/>
    </location>
</feature>
<dbReference type="GO" id="GO:0016020">
    <property type="term" value="C:membrane"/>
    <property type="evidence" value="ECO:0007669"/>
    <property type="project" value="UniProtKB-SubCell"/>
</dbReference>
<gene>
    <name evidence="15" type="primary">adam19a</name>
</gene>
<dbReference type="InParanoid" id="A0A6J2VPV2"/>
<dbReference type="SUPFAM" id="SSF57552">
    <property type="entry name" value="Blood coagulation inhibitor (disintegrin)"/>
    <property type="match status" value="1"/>
</dbReference>
<dbReference type="PANTHER" id="PTHR11905">
    <property type="entry name" value="ADAM A DISINTEGRIN AND METALLOPROTEASE DOMAIN"/>
    <property type="match status" value="1"/>
</dbReference>
<dbReference type="Pfam" id="PF01562">
    <property type="entry name" value="Pep_M12B_propep"/>
    <property type="match status" value="1"/>
</dbReference>
<evidence type="ECO:0000256" key="2">
    <source>
        <dbReference type="ARBA" id="ARBA00022692"/>
    </source>
</evidence>
<feature type="binding site" evidence="8">
    <location>
        <position position="574"/>
    </location>
    <ligand>
        <name>Zn(2+)</name>
        <dbReference type="ChEBI" id="CHEBI:29105"/>
        <note>catalytic</note>
    </ligand>
</feature>
<dbReference type="InterPro" id="IPR000742">
    <property type="entry name" value="EGF"/>
</dbReference>
<evidence type="ECO:0000256" key="4">
    <source>
        <dbReference type="ARBA" id="ARBA00023136"/>
    </source>
</evidence>
<dbReference type="Gene3D" id="3.40.390.10">
    <property type="entry name" value="Collagenase (Catalytic Domain)"/>
    <property type="match status" value="1"/>
</dbReference>
<evidence type="ECO:0000256" key="5">
    <source>
        <dbReference type="ARBA" id="ARBA00023157"/>
    </source>
</evidence>
<evidence type="ECO:0000259" key="11">
    <source>
        <dbReference type="PROSITE" id="PS50026"/>
    </source>
</evidence>
<feature type="disulfide bond" evidence="6">
    <location>
        <begin position="700"/>
        <end position="720"/>
    </location>
</feature>
<dbReference type="OrthoDB" id="5951731at2759"/>
<dbReference type="GO" id="GO:0046872">
    <property type="term" value="F:metal ion binding"/>
    <property type="evidence" value="ECO:0007669"/>
    <property type="project" value="UniProtKB-KW"/>
</dbReference>
<evidence type="ECO:0000259" key="13">
    <source>
        <dbReference type="PROSITE" id="PS50215"/>
    </source>
</evidence>
<sequence>MLAKRKQGRYENPRDYLDALVNIYQRDRYPQDYEQNLQTAFIENLHDDIKYVVIGIAEGSAMPLPRVVDIAERVWQSLGHRKTAAPKQPEVFAVNAATARPARQQPARRTKAADKPQSLPYTEEWTQPAKDHYRKPRSPQRQRLHNHNCHPQPEMKSLSDRLTAVEALLRAKQHPVVSTPPPAKSSGKKKSPKKKTPTGASITACFSQGCQSPQKQKKRLSLKEGLLICLQTFKRLPGHLLQQRNLLTSSSTDNLLALAREDRGLTVIVKWLSHGRTKRETGSSLQDKFPESGEITVTAKDLDLVLQVERNRQLLSAGFTETHYKEDGQRVTHTPNLTDHCFYHGQVRGRADSWVALSTCSGTRGLIALSSNDTFYLEPIGGQGTVHHSFRRTESLPIRGGTCGHGHQTRHPNLLSGLFKPLHQRVRRNAWGTTKYMELYIVADNTLYKRQNKDLHKTKLRIMEIANYVDKFYRALNIRVPLIGLEVWTDRDQCIVTEEPNATLWSFLQWRQKLKSRKKHDNAQLLTGVIFKGTTIGMAPLEGMCSHENSGGINVDHSELPIGAAATMAHEIGHNFGMSHDHEGCCVEATAEQGGCVMAAATGHPFPKVFSRCSKRDLDNYFQKGGGMCLFNMPNMDDLVGGKRCGNGFVEEGEECDCGEPEECTNDCCNANNCTLKAEAQCAHGVCCEECKLKQAGTMCRGAAGACDLPEYCTGASPYCPANVYLLDGSACQYGTAYCYNGMCLTHEQQCLQLWGYGARPAHDACFQDVNAAGNAFGNCGKDEHGNYVKCEKSDAKCGKIQCHSAAKKPKGTNAVSIDTTIRTDGMEVKCRGTYVYTTQDGQGDLPDPGLVMTGTKCGEGKVCKDRKCQNASFTQLETCIARCHGHGVCNSNGNCHCNRGWAPPFCEKPGLGGSVDSGPIQYDSQAGLVVGLLFAFLVVLPAVLIAFYCYKVKSSYYHRWLSQREKTKASRHESPAEKAKNGHLNPAFHLKMVGHSNKSTNLKGLPHTSKEVLPLRPSPTPTGNQPVNVVRPLRPAPSPHPPRDTKVPRPPLPVSKPPSVPVKSQSPPHKLSPPKKPLPLNPTRPPMLVSDLQPRHSPSPPQRPLPVSPARGASPKPSSGLLVMMPPAVSPKPVGKVTAIAPLKVLSTLGLYTQPVSLHPTCTPSPNLGLCTQPVSLHPTCTPSPNLYPFTQPGPQYPTCISSPNLYPFTQPGPLYPTWSPLPNLYPFTQPGPLYPTCNPLPNQGLCTELARAFQPCAMF</sequence>
<evidence type="ECO:0000256" key="1">
    <source>
        <dbReference type="ARBA" id="ARBA00004479"/>
    </source>
</evidence>
<feature type="compositionally biased region" description="Pro residues" evidence="9">
    <location>
        <begin position="1071"/>
        <end position="1086"/>
    </location>
</feature>
<feature type="domain" description="EGF-like" evidence="11">
    <location>
        <begin position="876"/>
        <end position="908"/>
    </location>
</feature>
<keyword evidence="15" id="KW-0482">Metalloprotease</keyword>
<keyword evidence="15" id="KW-0645">Protease</keyword>
<accession>A0A6J2VPV2</accession>
<dbReference type="GeneID" id="115816152"/>
<evidence type="ECO:0000313" key="14">
    <source>
        <dbReference type="Proteomes" id="UP000504632"/>
    </source>
</evidence>
<dbReference type="InterPro" id="IPR018358">
    <property type="entry name" value="Disintegrin_CS"/>
</dbReference>
<name>A0A6J2VPV2_CHACN</name>
<protein>
    <submittedName>
        <fullName evidence="15">Disintegrin and metalloproteinase domain-containing protein 33</fullName>
    </submittedName>
</protein>
<dbReference type="SUPFAM" id="SSF55486">
    <property type="entry name" value="Metalloproteases ('zincins'), catalytic domain"/>
    <property type="match status" value="1"/>
</dbReference>
<dbReference type="PROSITE" id="PS50026">
    <property type="entry name" value="EGF_3"/>
    <property type="match status" value="1"/>
</dbReference>
<dbReference type="GO" id="GO:0006508">
    <property type="term" value="P:proteolysis"/>
    <property type="evidence" value="ECO:0007669"/>
    <property type="project" value="InterPro"/>
</dbReference>
<dbReference type="SMART" id="SM00050">
    <property type="entry name" value="DISIN"/>
    <property type="match status" value="1"/>
</dbReference>
<dbReference type="CDD" id="cd04269">
    <property type="entry name" value="ZnMc_adamalysin_II_like"/>
    <property type="match status" value="1"/>
</dbReference>
<dbReference type="GO" id="GO:0004222">
    <property type="term" value="F:metalloendopeptidase activity"/>
    <property type="evidence" value="ECO:0007669"/>
    <property type="project" value="InterPro"/>
</dbReference>
<reference evidence="15" key="1">
    <citation type="submission" date="2025-08" db="UniProtKB">
        <authorList>
            <consortium name="RefSeq"/>
        </authorList>
    </citation>
    <scope>IDENTIFICATION</scope>
</reference>
<dbReference type="PROSITE" id="PS01186">
    <property type="entry name" value="EGF_2"/>
    <property type="match status" value="1"/>
</dbReference>
<dbReference type="InterPro" id="IPR024079">
    <property type="entry name" value="MetalloPept_cat_dom_sf"/>
</dbReference>
<dbReference type="PANTHER" id="PTHR11905:SF38">
    <property type="entry name" value="DISINTEGRIN AND METALLOPROTEINASE DOMAIN-CONTAINING PROTEIN 33"/>
    <property type="match status" value="1"/>
</dbReference>
<comment type="subcellular location">
    <subcellularLocation>
        <location evidence="1">Membrane</location>
        <topology evidence="1">Single-pass type I membrane protein</topology>
    </subcellularLocation>
</comment>
<dbReference type="Proteomes" id="UP000504632">
    <property type="component" value="Chromosome 7"/>
</dbReference>
<feature type="active site" evidence="8">
    <location>
        <position position="571"/>
    </location>
</feature>
<keyword evidence="8" id="KW-0479">Metal-binding</keyword>
<feature type="disulfide bond" evidence="7">
    <location>
        <begin position="880"/>
        <end position="890"/>
    </location>
</feature>
<dbReference type="AlphaFoldDB" id="A0A6J2VPV2"/>
<feature type="compositionally biased region" description="Basic residues" evidence="9">
    <location>
        <begin position="186"/>
        <end position="196"/>
    </location>
</feature>
<proteinExistence type="predicted"/>
<keyword evidence="14" id="KW-1185">Reference proteome</keyword>
<feature type="disulfide bond" evidence="7">
    <location>
        <begin position="898"/>
        <end position="907"/>
    </location>
</feature>
<dbReference type="PROSITE" id="PS00427">
    <property type="entry name" value="DISINTEGRIN_1"/>
    <property type="match status" value="1"/>
</dbReference>
<evidence type="ECO:0000259" key="12">
    <source>
        <dbReference type="PROSITE" id="PS50214"/>
    </source>
</evidence>
<dbReference type="InterPro" id="IPR036436">
    <property type="entry name" value="Disintegrin_dom_sf"/>
</dbReference>
<dbReference type="Pfam" id="PF01421">
    <property type="entry name" value="Reprolysin"/>
    <property type="match status" value="1"/>
</dbReference>
<feature type="compositionally biased region" description="Pro residues" evidence="9">
    <location>
        <begin position="1098"/>
        <end position="1108"/>
    </location>
</feature>
<dbReference type="InterPro" id="IPR006586">
    <property type="entry name" value="ADAM_Cys-rich"/>
</dbReference>
<dbReference type="PROSITE" id="PS50215">
    <property type="entry name" value="ADAM_MEPRO"/>
    <property type="match status" value="1"/>
</dbReference>
<dbReference type="CTD" id="565342"/>
<dbReference type="InterPro" id="IPR001762">
    <property type="entry name" value="Disintegrin_dom"/>
</dbReference>
<feature type="transmembrane region" description="Helical" evidence="10">
    <location>
        <begin position="927"/>
        <end position="951"/>
    </location>
</feature>
<evidence type="ECO:0000256" key="3">
    <source>
        <dbReference type="ARBA" id="ARBA00022989"/>
    </source>
</evidence>
<dbReference type="SMART" id="SM00608">
    <property type="entry name" value="ACR"/>
    <property type="match status" value="1"/>
</dbReference>
<keyword evidence="8" id="KW-0862">Zinc</keyword>
<dbReference type="InterPro" id="IPR034027">
    <property type="entry name" value="Reprolysin_adamalysin"/>
</dbReference>
<feature type="domain" description="Disintegrin" evidence="12">
    <location>
        <begin position="642"/>
        <end position="728"/>
    </location>
</feature>
<dbReference type="RefSeq" id="XP_030634980.1">
    <property type="nucleotide sequence ID" value="XM_030779120.1"/>
</dbReference>
<keyword evidence="5 7" id="KW-1015">Disulfide bond</keyword>
<feature type="region of interest" description="Disordered" evidence="9">
    <location>
        <begin position="171"/>
        <end position="200"/>
    </location>
</feature>
<feature type="compositionally biased region" description="Basic residues" evidence="9">
    <location>
        <begin position="132"/>
        <end position="148"/>
    </location>
</feature>
<feature type="region of interest" description="Disordered" evidence="9">
    <location>
        <begin position="998"/>
        <end position="1120"/>
    </location>
</feature>
<dbReference type="Pfam" id="PF08516">
    <property type="entry name" value="ADAM_CR"/>
    <property type="match status" value="1"/>
</dbReference>
<evidence type="ECO:0000256" key="8">
    <source>
        <dbReference type="PROSITE-ProRule" id="PRU00276"/>
    </source>
</evidence>
<feature type="region of interest" description="Disordered" evidence="9">
    <location>
        <begin position="99"/>
        <end position="157"/>
    </location>
</feature>
<dbReference type="Gene3D" id="4.10.70.10">
    <property type="entry name" value="Disintegrin domain"/>
    <property type="match status" value="1"/>
</dbReference>
<keyword evidence="15" id="KW-0378">Hydrolase</keyword>
<keyword evidence="2 10" id="KW-0812">Transmembrane</keyword>
<dbReference type="InterPro" id="IPR002870">
    <property type="entry name" value="Peptidase_M12B_N"/>
</dbReference>
<keyword evidence="4 10" id="KW-0472">Membrane</keyword>
<evidence type="ECO:0000256" key="9">
    <source>
        <dbReference type="SAM" id="MobiDB-lite"/>
    </source>
</evidence>
<keyword evidence="3 10" id="KW-1133">Transmembrane helix</keyword>